<feature type="transmembrane region" description="Helical" evidence="1">
    <location>
        <begin position="56"/>
        <end position="77"/>
    </location>
</feature>
<evidence type="ECO:0000256" key="1">
    <source>
        <dbReference type="SAM" id="Phobius"/>
    </source>
</evidence>
<dbReference type="EMBL" id="DS231938">
    <property type="protein sequence ID" value="EDS27862.1"/>
    <property type="molecule type" value="Genomic_DNA"/>
</dbReference>
<dbReference type="KEGG" id="cqu:CpipJ_CPIJ006513"/>
<evidence type="ECO:0000313" key="2">
    <source>
        <dbReference type="EMBL" id="EDS27862.1"/>
    </source>
</evidence>
<dbReference type="VEuPathDB" id="VectorBase:CPIJ006513"/>
<keyword evidence="1" id="KW-0812">Transmembrane</keyword>
<proteinExistence type="predicted"/>
<dbReference type="AlphaFoldDB" id="B0WHL3"/>
<protein>
    <submittedName>
        <fullName evidence="2 3">Uncharacterized protein</fullName>
    </submittedName>
</protein>
<reference evidence="3" key="2">
    <citation type="submission" date="2020-05" db="UniProtKB">
        <authorList>
            <consortium name="EnsemblMetazoa"/>
        </authorList>
    </citation>
    <scope>IDENTIFICATION</scope>
    <source>
        <strain evidence="3">JHB</strain>
    </source>
</reference>
<sequence length="207" mass="22132">MAVFVSVTMSTVASSVSTSVSSSMSPAVSAVATPFVISQLLLSVAVVSRFQIFKRILAVMVSAMSMAAITSVSASVATSVSTAVSSVTASIAESCEEVILILLLLLEHNNRRCIVPVGFQWNGLSKIDRRHGQRHRHQAAHEGEFLWNRLKTWILQSLRITEVEGIITIAVTEVAAMAVMAEVSEVRCTLLTEEVTGEGTVVVSDLA</sequence>
<keyword evidence="1" id="KW-0472">Membrane</keyword>
<dbReference type="HOGENOM" id="CLU_1327539_0_0_1"/>
<feature type="transmembrane region" description="Helical" evidence="1">
    <location>
        <begin position="28"/>
        <end position="47"/>
    </location>
</feature>
<dbReference type="InParanoid" id="B0WHL3"/>
<gene>
    <name evidence="3" type="primary">6038390</name>
    <name evidence="2" type="ORF">CpipJ_CPIJ006513</name>
</gene>
<accession>B0WHL3</accession>
<name>B0WHL3_CULQU</name>
<evidence type="ECO:0000313" key="3">
    <source>
        <dbReference type="EnsemblMetazoa" id="CPIJ006513-PA"/>
    </source>
</evidence>
<evidence type="ECO:0000313" key="4">
    <source>
        <dbReference type="Proteomes" id="UP000002320"/>
    </source>
</evidence>
<dbReference type="EnsemblMetazoa" id="CPIJ006513-RA">
    <property type="protein sequence ID" value="CPIJ006513-PA"/>
    <property type="gene ID" value="CPIJ006513"/>
</dbReference>
<dbReference type="Proteomes" id="UP000002320">
    <property type="component" value="Unassembled WGS sequence"/>
</dbReference>
<reference evidence="2" key="1">
    <citation type="submission" date="2007-03" db="EMBL/GenBank/DDBJ databases">
        <title>Annotation of Culex pipiens quinquefasciatus.</title>
        <authorList>
            <consortium name="The Broad Institute Genome Sequencing Platform"/>
            <person name="Atkinson P.W."/>
            <person name="Hemingway J."/>
            <person name="Christensen B.M."/>
            <person name="Higgs S."/>
            <person name="Kodira C."/>
            <person name="Hannick L."/>
            <person name="Megy K."/>
            <person name="O'Leary S."/>
            <person name="Pearson M."/>
            <person name="Haas B.J."/>
            <person name="Mauceli E."/>
            <person name="Wortman J.R."/>
            <person name="Lee N.H."/>
            <person name="Guigo R."/>
            <person name="Stanke M."/>
            <person name="Alvarado L."/>
            <person name="Amedeo P."/>
            <person name="Antoine C.H."/>
            <person name="Arensburger P."/>
            <person name="Bidwell S.L."/>
            <person name="Crawford M."/>
            <person name="Camaro F."/>
            <person name="Devon K."/>
            <person name="Engels R."/>
            <person name="Hammond M."/>
            <person name="Howarth C."/>
            <person name="Koehrsen M."/>
            <person name="Lawson D."/>
            <person name="Montgomery P."/>
            <person name="Nene V."/>
            <person name="Nusbaum C."/>
            <person name="Puiu D."/>
            <person name="Romero-Severson J."/>
            <person name="Severson D.W."/>
            <person name="Shumway M."/>
            <person name="Sisk P."/>
            <person name="Stolte C."/>
            <person name="Zeng Q."/>
            <person name="Eisenstadt E."/>
            <person name="Fraser-Liggett C."/>
            <person name="Strausberg R."/>
            <person name="Galagan J."/>
            <person name="Birren B."/>
            <person name="Collins F.H."/>
        </authorList>
    </citation>
    <scope>NUCLEOTIDE SEQUENCE [LARGE SCALE GENOMIC DNA]</scope>
    <source>
        <strain evidence="2">JHB</strain>
    </source>
</reference>
<keyword evidence="1" id="KW-1133">Transmembrane helix</keyword>
<keyword evidence="4" id="KW-1185">Reference proteome</keyword>
<organism>
    <name type="scientific">Culex quinquefasciatus</name>
    <name type="common">Southern house mosquito</name>
    <name type="synonym">Culex pungens</name>
    <dbReference type="NCBI Taxonomy" id="7176"/>
    <lineage>
        <taxon>Eukaryota</taxon>
        <taxon>Metazoa</taxon>
        <taxon>Ecdysozoa</taxon>
        <taxon>Arthropoda</taxon>
        <taxon>Hexapoda</taxon>
        <taxon>Insecta</taxon>
        <taxon>Pterygota</taxon>
        <taxon>Neoptera</taxon>
        <taxon>Endopterygota</taxon>
        <taxon>Diptera</taxon>
        <taxon>Nematocera</taxon>
        <taxon>Culicoidea</taxon>
        <taxon>Culicidae</taxon>
        <taxon>Culicinae</taxon>
        <taxon>Culicini</taxon>
        <taxon>Culex</taxon>
        <taxon>Culex</taxon>
    </lineage>
</organism>